<comment type="similarity">
    <text evidence="2">Belongs to the mitochondrion-specific ribosomal protein mL49 family.</text>
</comment>
<dbReference type="Gene3D" id="3.30.780.10">
    <property type="entry name" value="SUI1-like domain"/>
    <property type="match status" value="1"/>
</dbReference>
<dbReference type="GO" id="GO:0006412">
    <property type="term" value="P:translation"/>
    <property type="evidence" value="ECO:0007669"/>
    <property type="project" value="InterPro"/>
</dbReference>
<evidence type="ECO:0000256" key="4">
    <source>
        <dbReference type="ARBA" id="ARBA00023128"/>
    </source>
</evidence>
<keyword evidence="4" id="KW-0496">Mitochondrion</keyword>
<evidence type="ECO:0000256" key="5">
    <source>
        <dbReference type="ARBA" id="ARBA00023274"/>
    </source>
</evidence>
<dbReference type="FunFam" id="3.30.780.10:FF:000009">
    <property type="entry name" value="39S ribosomal protein L49, mitochondrial"/>
    <property type="match status" value="1"/>
</dbReference>
<dbReference type="GO" id="GO:0005762">
    <property type="term" value="C:mitochondrial large ribosomal subunit"/>
    <property type="evidence" value="ECO:0007669"/>
    <property type="project" value="TreeGrafter"/>
</dbReference>
<dbReference type="PANTHER" id="PTHR13477:SF0">
    <property type="entry name" value="LARGE RIBOSOMAL SUBUNIT PROTEIN ML49"/>
    <property type="match status" value="1"/>
</dbReference>
<protein>
    <recommendedName>
        <fullName evidence="6">Large ribosomal subunit protein mL49</fullName>
    </recommendedName>
    <alternativeName>
        <fullName evidence="7">39S ribosomal protein L49, mitochondrial</fullName>
    </alternativeName>
</protein>
<evidence type="ECO:0000313" key="9">
    <source>
        <dbReference type="WBParaSite" id="Pan_g4389.t1"/>
    </source>
</evidence>
<keyword evidence="3" id="KW-0689">Ribosomal protein</keyword>
<comment type="subcellular location">
    <subcellularLocation>
        <location evidence="1">Mitochondrion</location>
    </subcellularLocation>
</comment>
<keyword evidence="8" id="KW-1185">Reference proteome</keyword>
<evidence type="ECO:0000256" key="1">
    <source>
        <dbReference type="ARBA" id="ARBA00004173"/>
    </source>
</evidence>
<dbReference type="WBParaSite" id="Pan_g4389.t1">
    <property type="protein sequence ID" value="Pan_g4389.t1"/>
    <property type="gene ID" value="Pan_g4389"/>
</dbReference>
<dbReference type="PANTHER" id="PTHR13477">
    <property type="entry name" value="MITOCHONDRIAL 39S RIBOSOMAL PROTEIN L49"/>
    <property type="match status" value="1"/>
</dbReference>
<dbReference type="Pfam" id="PF05046">
    <property type="entry name" value="Img2"/>
    <property type="match status" value="1"/>
</dbReference>
<organism evidence="8 9">
    <name type="scientific">Panagrellus redivivus</name>
    <name type="common">Microworm</name>
    <dbReference type="NCBI Taxonomy" id="6233"/>
    <lineage>
        <taxon>Eukaryota</taxon>
        <taxon>Metazoa</taxon>
        <taxon>Ecdysozoa</taxon>
        <taxon>Nematoda</taxon>
        <taxon>Chromadorea</taxon>
        <taxon>Rhabditida</taxon>
        <taxon>Tylenchina</taxon>
        <taxon>Panagrolaimomorpha</taxon>
        <taxon>Panagrolaimoidea</taxon>
        <taxon>Panagrolaimidae</taxon>
        <taxon>Panagrellus</taxon>
    </lineage>
</organism>
<evidence type="ECO:0000256" key="2">
    <source>
        <dbReference type="ARBA" id="ARBA00005677"/>
    </source>
</evidence>
<dbReference type="InterPro" id="IPR007740">
    <property type="entry name" value="Ribosomal_mL49"/>
</dbReference>
<evidence type="ECO:0000256" key="6">
    <source>
        <dbReference type="ARBA" id="ARBA00035191"/>
    </source>
</evidence>
<proteinExistence type="inferred from homology"/>
<accession>A0A7E4VZS9</accession>
<name>A0A7E4VZS9_PANRE</name>
<dbReference type="AlphaFoldDB" id="A0A7E4VZS9"/>
<evidence type="ECO:0000256" key="7">
    <source>
        <dbReference type="ARBA" id="ARBA00035545"/>
    </source>
</evidence>
<evidence type="ECO:0000313" key="8">
    <source>
        <dbReference type="Proteomes" id="UP000492821"/>
    </source>
</evidence>
<dbReference type="GO" id="GO:0003735">
    <property type="term" value="F:structural constituent of ribosome"/>
    <property type="evidence" value="ECO:0007669"/>
    <property type="project" value="InterPro"/>
</dbReference>
<evidence type="ECO:0000256" key="3">
    <source>
        <dbReference type="ARBA" id="ARBA00022980"/>
    </source>
</evidence>
<reference evidence="9" key="2">
    <citation type="submission" date="2020-10" db="UniProtKB">
        <authorList>
            <consortium name="WormBaseParasite"/>
        </authorList>
    </citation>
    <scope>IDENTIFICATION</scope>
</reference>
<reference evidence="8" key="1">
    <citation type="journal article" date="2013" name="Genetics">
        <title>The draft genome and transcriptome of Panagrellus redivivus are shaped by the harsh demands of a free-living lifestyle.</title>
        <authorList>
            <person name="Srinivasan J."/>
            <person name="Dillman A.R."/>
            <person name="Macchietto M.G."/>
            <person name="Heikkinen L."/>
            <person name="Lakso M."/>
            <person name="Fracchia K.M."/>
            <person name="Antoshechkin I."/>
            <person name="Mortazavi A."/>
            <person name="Wong G."/>
            <person name="Sternberg P.W."/>
        </authorList>
    </citation>
    <scope>NUCLEOTIDE SEQUENCE [LARGE SCALE GENOMIC DNA]</scope>
    <source>
        <strain evidence="8">MT8872</strain>
    </source>
</reference>
<keyword evidence="5" id="KW-0687">Ribonucleoprotein</keyword>
<dbReference type="Proteomes" id="UP000492821">
    <property type="component" value="Unassembled WGS sequence"/>
</dbReference>
<sequence>MAKRLSTVLSRCRVLQSSNIRYFSSEKPWENPWEHALPKQSETFTTFKESPVNWANIERLLPRSTIPPMPRATDGPFPSGWQAPQDPPPALPYFIGRTRYHLPPLFLERRRDELNPMTMDFEYVELVALKEISGDVFACDVDLKNFLEAELGHPVATYVDELKGMIKVKGAPRKLLEKFVYAQGF</sequence>